<dbReference type="PANTHER" id="PTHR46481">
    <property type="entry name" value="ZINC FINGER BED DOMAIN-CONTAINING PROTEIN 4"/>
    <property type="match status" value="1"/>
</dbReference>
<evidence type="ECO:0000256" key="4">
    <source>
        <dbReference type="ARBA" id="ARBA00022833"/>
    </source>
</evidence>
<keyword evidence="7" id="KW-1185">Reference proteome</keyword>
<sequence>MNRKELSDYAGIISNRIEAKIFSDLRNASHISASFDGWIGIDTQHYLGVTIICINNKSLKWFTIGFSHIKEIHATSVEIGYLLTISFREFGIIGRVRSVVSDSHSVKTCAAVNIDVWGCECILHMLHTLLGSFVNAAKPLLSPIFNLASYLANSTKWIVFAKKRNICSIPSFTAIRWSSMYATFKAINSAKPYIIEFSASEKKDEQEKFQIDYSIVTDLIKPLKIFKNWLEGFESDDYGSQSDFLNGWHKETFEYLTICAILNPNTHLKRIPEKSKRNALNKIIKEMKMVPKKEENEDDQTDEPLTRDGFKALNLSDPLDQLHTRVWECSVNLFDYWISKLKEKTYSLADVALNYLSRLVTSAST</sequence>
<comment type="caution">
    <text evidence="6">The sequence shown here is derived from an EMBL/GenBank/DDBJ whole genome shotgun (WGS) entry which is preliminary data.</text>
</comment>
<keyword evidence="2" id="KW-0479">Metal-binding</keyword>
<keyword evidence="5" id="KW-0539">Nucleus</keyword>
<evidence type="ECO:0000256" key="2">
    <source>
        <dbReference type="ARBA" id="ARBA00022723"/>
    </source>
</evidence>
<gene>
    <name evidence="6" type="ORF">M9Y10_019573</name>
</gene>
<evidence type="ECO:0000256" key="5">
    <source>
        <dbReference type="ARBA" id="ARBA00023242"/>
    </source>
</evidence>
<dbReference type="InterPro" id="IPR052035">
    <property type="entry name" value="ZnF_BED_domain_contain"/>
</dbReference>
<dbReference type="Proteomes" id="UP001470230">
    <property type="component" value="Unassembled WGS sequence"/>
</dbReference>
<evidence type="ECO:0000313" key="6">
    <source>
        <dbReference type="EMBL" id="KAK8846999.1"/>
    </source>
</evidence>
<evidence type="ECO:0000256" key="1">
    <source>
        <dbReference type="ARBA" id="ARBA00004123"/>
    </source>
</evidence>
<evidence type="ECO:0000313" key="7">
    <source>
        <dbReference type="Proteomes" id="UP001470230"/>
    </source>
</evidence>
<protein>
    <submittedName>
        <fullName evidence="6">Zinc finger BED domain-containing protein 4</fullName>
    </submittedName>
</protein>
<keyword evidence="3" id="KW-0863">Zinc-finger</keyword>
<keyword evidence="4" id="KW-0862">Zinc</keyword>
<dbReference type="SUPFAM" id="SSF53098">
    <property type="entry name" value="Ribonuclease H-like"/>
    <property type="match status" value="1"/>
</dbReference>
<reference evidence="6 7" key="1">
    <citation type="submission" date="2024-04" db="EMBL/GenBank/DDBJ databases">
        <title>Tritrichomonas musculus Genome.</title>
        <authorList>
            <person name="Alves-Ferreira E."/>
            <person name="Grigg M."/>
            <person name="Lorenzi H."/>
            <person name="Galac M."/>
        </authorList>
    </citation>
    <scope>NUCLEOTIDE SEQUENCE [LARGE SCALE GENOMIC DNA]</scope>
    <source>
        <strain evidence="6 7">EAF2021</strain>
    </source>
</reference>
<accession>A0ABR2HGP6</accession>
<proteinExistence type="predicted"/>
<evidence type="ECO:0000256" key="3">
    <source>
        <dbReference type="ARBA" id="ARBA00022771"/>
    </source>
</evidence>
<dbReference type="PANTHER" id="PTHR46481:SF10">
    <property type="entry name" value="ZINC FINGER BED DOMAIN-CONTAINING PROTEIN 39"/>
    <property type="match status" value="1"/>
</dbReference>
<dbReference type="InterPro" id="IPR012337">
    <property type="entry name" value="RNaseH-like_sf"/>
</dbReference>
<dbReference type="EMBL" id="JAPFFF010000028">
    <property type="protein sequence ID" value="KAK8846999.1"/>
    <property type="molecule type" value="Genomic_DNA"/>
</dbReference>
<organism evidence="6 7">
    <name type="scientific">Tritrichomonas musculus</name>
    <dbReference type="NCBI Taxonomy" id="1915356"/>
    <lineage>
        <taxon>Eukaryota</taxon>
        <taxon>Metamonada</taxon>
        <taxon>Parabasalia</taxon>
        <taxon>Tritrichomonadida</taxon>
        <taxon>Tritrichomonadidae</taxon>
        <taxon>Tritrichomonas</taxon>
    </lineage>
</organism>
<comment type="subcellular location">
    <subcellularLocation>
        <location evidence="1">Nucleus</location>
    </subcellularLocation>
</comment>
<name>A0ABR2HGP6_9EUKA</name>